<evidence type="ECO:0000313" key="4">
    <source>
        <dbReference type="Proteomes" id="UP000469558"/>
    </source>
</evidence>
<dbReference type="Pfam" id="PF11976">
    <property type="entry name" value="Rad60-SLD"/>
    <property type="match status" value="1"/>
</dbReference>
<protein>
    <submittedName>
        <fullName evidence="3">Small ubiquitin-related modifier</fullName>
    </submittedName>
</protein>
<dbReference type="Gene3D" id="3.10.20.90">
    <property type="entry name" value="Phosphatidylinositol 3-kinase Catalytic Subunit, Chain A, domain 1"/>
    <property type="match status" value="1"/>
</dbReference>
<reference evidence="3 4" key="1">
    <citation type="submission" date="2018-05" db="EMBL/GenBank/DDBJ databases">
        <title>Genome sequencing and assembly of the regulated plant pathogen Lachnellula willkommii and related sister species for the development of diagnostic species identification markers.</title>
        <authorList>
            <person name="Giroux E."/>
            <person name="Bilodeau G."/>
        </authorList>
    </citation>
    <scope>NUCLEOTIDE SEQUENCE [LARGE SCALE GENOMIC DNA]</scope>
    <source>
        <strain evidence="3 4">CBS 268.59</strain>
    </source>
</reference>
<evidence type="ECO:0000259" key="2">
    <source>
        <dbReference type="PROSITE" id="PS50053"/>
    </source>
</evidence>
<dbReference type="Proteomes" id="UP000469558">
    <property type="component" value="Unassembled WGS sequence"/>
</dbReference>
<feature type="region of interest" description="Disordered" evidence="1">
    <location>
        <begin position="1"/>
        <end position="23"/>
    </location>
</feature>
<comment type="caution">
    <text evidence="3">The sequence shown here is derived from an EMBL/GenBank/DDBJ whole genome shotgun (WGS) entry which is preliminary data.</text>
</comment>
<feature type="domain" description="Ubiquitin-like" evidence="2">
    <location>
        <begin position="15"/>
        <end position="90"/>
    </location>
</feature>
<sequence length="93" mass="10270">MSDNGSPGPEEPKSLTITVRDPASQEMQFKIKNNTRMEKVTNAFCKAQGIGADTRRFTLDGHRIQKGETPKMLEMEDGDVIDVFVEQLGGVLS</sequence>
<organism evidence="3 4">
    <name type="scientific">Lachnellula suecica</name>
    <dbReference type="NCBI Taxonomy" id="602035"/>
    <lineage>
        <taxon>Eukaryota</taxon>
        <taxon>Fungi</taxon>
        <taxon>Dikarya</taxon>
        <taxon>Ascomycota</taxon>
        <taxon>Pezizomycotina</taxon>
        <taxon>Leotiomycetes</taxon>
        <taxon>Helotiales</taxon>
        <taxon>Lachnaceae</taxon>
        <taxon>Lachnellula</taxon>
    </lineage>
</organism>
<dbReference type="OrthoDB" id="442921at2759"/>
<dbReference type="PANTHER" id="PTHR10562">
    <property type="entry name" value="SMALL UBIQUITIN-RELATED MODIFIER"/>
    <property type="match status" value="1"/>
</dbReference>
<proteinExistence type="predicted"/>
<keyword evidence="4" id="KW-1185">Reference proteome</keyword>
<dbReference type="AlphaFoldDB" id="A0A8T9CCJ5"/>
<dbReference type="InterPro" id="IPR022617">
    <property type="entry name" value="Rad60/SUMO-like_dom"/>
</dbReference>
<gene>
    <name evidence="3" type="primary">smo-1</name>
    <name evidence="3" type="ORF">LSUE1_G003162</name>
</gene>
<name>A0A8T9CCJ5_9HELO</name>
<dbReference type="InterPro" id="IPR000626">
    <property type="entry name" value="Ubiquitin-like_dom"/>
</dbReference>
<accession>A0A8T9CCJ5</accession>
<dbReference type="InterPro" id="IPR029071">
    <property type="entry name" value="Ubiquitin-like_domsf"/>
</dbReference>
<dbReference type="EMBL" id="QGMK01000351">
    <property type="protein sequence ID" value="TVY82227.1"/>
    <property type="molecule type" value="Genomic_DNA"/>
</dbReference>
<evidence type="ECO:0000313" key="3">
    <source>
        <dbReference type="EMBL" id="TVY82227.1"/>
    </source>
</evidence>
<evidence type="ECO:0000256" key="1">
    <source>
        <dbReference type="SAM" id="MobiDB-lite"/>
    </source>
</evidence>
<dbReference type="SUPFAM" id="SSF54236">
    <property type="entry name" value="Ubiquitin-like"/>
    <property type="match status" value="1"/>
</dbReference>
<dbReference type="PROSITE" id="PS50053">
    <property type="entry name" value="UBIQUITIN_2"/>
    <property type="match status" value="1"/>
</dbReference>